<name>A0A0B2VXW0_TOXCA</name>
<sequence length="149" mass="16616">MRSNGDNANGTERQNRFRAKSISEWKATATRLAQLFGRKSYIPIVSPEKLIAVEQLASGNNRLPALNKVYSLASVLFWGPLFGNPVMRLADFFGKMSHPAMIVSPATRSADSRRLIIRNPTKRTFAVKIFKLISLCIQLHLSTAYHGAN</sequence>
<dbReference type="Proteomes" id="UP000031036">
    <property type="component" value="Unassembled WGS sequence"/>
</dbReference>
<reference evidence="1 2" key="1">
    <citation type="submission" date="2014-11" db="EMBL/GenBank/DDBJ databases">
        <title>Genetic blueprint of the zoonotic pathogen Toxocara canis.</title>
        <authorList>
            <person name="Zhu X.-Q."/>
            <person name="Korhonen P.K."/>
            <person name="Cai H."/>
            <person name="Young N.D."/>
            <person name="Nejsum P."/>
            <person name="von Samson-Himmelstjerna G."/>
            <person name="Boag P.R."/>
            <person name="Tan P."/>
            <person name="Li Q."/>
            <person name="Min J."/>
            <person name="Yang Y."/>
            <person name="Wang X."/>
            <person name="Fang X."/>
            <person name="Hall R.S."/>
            <person name="Hofmann A."/>
            <person name="Sternberg P.W."/>
            <person name="Jex A.R."/>
            <person name="Gasser R.B."/>
        </authorList>
    </citation>
    <scope>NUCLEOTIDE SEQUENCE [LARGE SCALE GENOMIC DNA]</scope>
    <source>
        <strain evidence="1">PN_DK_2014</strain>
    </source>
</reference>
<evidence type="ECO:0000313" key="2">
    <source>
        <dbReference type="Proteomes" id="UP000031036"/>
    </source>
</evidence>
<dbReference type="AlphaFoldDB" id="A0A0B2VXW0"/>
<organism evidence="1 2">
    <name type="scientific">Toxocara canis</name>
    <name type="common">Canine roundworm</name>
    <dbReference type="NCBI Taxonomy" id="6265"/>
    <lineage>
        <taxon>Eukaryota</taxon>
        <taxon>Metazoa</taxon>
        <taxon>Ecdysozoa</taxon>
        <taxon>Nematoda</taxon>
        <taxon>Chromadorea</taxon>
        <taxon>Rhabditida</taxon>
        <taxon>Spirurina</taxon>
        <taxon>Ascaridomorpha</taxon>
        <taxon>Ascaridoidea</taxon>
        <taxon>Toxocaridae</taxon>
        <taxon>Toxocara</taxon>
    </lineage>
</organism>
<proteinExistence type="predicted"/>
<accession>A0A0B2VXW0</accession>
<dbReference type="EMBL" id="JPKZ01000243">
    <property type="protein sequence ID" value="KHN88381.1"/>
    <property type="molecule type" value="Genomic_DNA"/>
</dbReference>
<keyword evidence="2" id="KW-1185">Reference proteome</keyword>
<evidence type="ECO:0000313" key="1">
    <source>
        <dbReference type="EMBL" id="KHN88381.1"/>
    </source>
</evidence>
<protein>
    <submittedName>
        <fullName evidence="1">Uncharacterized protein</fullName>
    </submittedName>
</protein>
<gene>
    <name evidence="1" type="ORF">Tcan_10722</name>
</gene>
<comment type="caution">
    <text evidence="1">The sequence shown here is derived from an EMBL/GenBank/DDBJ whole genome shotgun (WGS) entry which is preliminary data.</text>
</comment>